<name>A0ABS1GMY7_9PSED</name>
<accession>A0ABS1GMY7</accession>
<sequence length="45" mass="4913">MEKVVCSDAKDSNGKPMWILMPDGTLLLSQKAIDQGTIQHLKLSA</sequence>
<dbReference type="Proteomes" id="UP000620382">
    <property type="component" value="Unassembled WGS sequence"/>
</dbReference>
<comment type="caution">
    <text evidence="1">The sequence shown here is derived from an EMBL/GenBank/DDBJ whole genome shotgun (WGS) entry which is preliminary data.</text>
</comment>
<protein>
    <submittedName>
        <fullName evidence="1">Uncharacterized protein</fullName>
    </submittedName>
</protein>
<dbReference type="EMBL" id="JAENSR010000001">
    <property type="protein sequence ID" value="MBK3458334.1"/>
    <property type="molecule type" value="Genomic_DNA"/>
</dbReference>
<dbReference type="RefSeq" id="WP_153870928.1">
    <property type="nucleotide sequence ID" value="NZ_JAEKCT010000002.1"/>
</dbReference>
<evidence type="ECO:0000313" key="2">
    <source>
        <dbReference type="Proteomes" id="UP000620382"/>
    </source>
</evidence>
<organism evidence="1 2">
    <name type="scientific">Pseudomonas haemolytica</name>
    <dbReference type="NCBI Taxonomy" id="2600065"/>
    <lineage>
        <taxon>Bacteria</taxon>
        <taxon>Pseudomonadati</taxon>
        <taxon>Pseudomonadota</taxon>
        <taxon>Gammaproteobacteria</taxon>
        <taxon>Pseudomonadales</taxon>
        <taxon>Pseudomonadaceae</taxon>
        <taxon>Pseudomonas</taxon>
    </lineage>
</organism>
<reference evidence="1 2" key="1">
    <citation type="submission" date="2021-01" db="EMBL/GenBank/DDBJ databases">
        <title>Antibiotic resistance and phylogeny of Pseudomonas spp. isolated over three decades from chicken meat in the Norwegian food chain.</title>
        <authorList>
            <person name="Moen B."/>
        </authorList>
    </citation>
    <scope>NUCLEOTIDE SEQUENCE [LARGE SCALE GENOMIC DNA]</scope>
    <source>
        <strain evidence="1 2">MF6766</strain>
    </source>
</reference>
<keyword evidence="2" id="KW-1185">Reference proteome</keyword>
<evidence type="ECO:0000313" key="1">
    <source>
        <dbReference type="EMBL" id="MBK3458334.1"/>
    </source>
</evidence>
<proteinExistence type="predicted"/>
<gene>
    <name evidence="1" type="ORF">JJD71_04560</name>
</gene>